<keyword evidence="4" id="KW-1185">Reference proteome</keyword>
<organism evidence="3 4">
    <name type="scientific">Chrysochromulina tobinii</name>
    <dbReference type="NCBI Taxonomy" id="1460289"/>
    <lineage>
        <taxon>Eukaryota</taxon>
        <taxon>Haptista</taxon>
        <taxon>Haptophyta</taxon>
        <taxon>Prymnesiophyceae</taxon>
        <taxon>Prymnesiales</taxon>
        <taxon>Chrysochromulinaceae</taxon>
        <taxon>Chrysochromulina</taxon>
    </lineage>
</organism>
<dbReference type="EMBL" id="JWZX01002423">
    <property type="protein sequence ID" value="KOO29386.1"/>
    <property type="molecule type" value="Genomic_DNA"/>
</dbReference>
<feature type="domain" description="Smr" evidence="2">
    <location>
        <begin position="144"/>
        <end position="240"/>
    </location>
</feature>
<dbReference type="PANTHER" id="PTHR47447:SF17">
    <property type="entry name" value="OS12G0638900 PROTEIN"/>
    <property type="match status" value="1"/>
</dbReference>
<evidence type="ECO:0000313" key="3">
    <source>
        <dbReference type="EMBL" id="KOO29386.1"/>
    </source>
</evidence>
<proteinExistence type="predicted"/>
<accession>A0A0M0JRZ0</accession>
<dbReference type="SUPFAM" id="SSF160443">
    <property type="entry name" value="SMR domain-like"/>
    <property type="match status" value="1"/>
</dbReference>
<dbReference type="Gene3D" id="1.25.40.10">
    <property type="entry name" value="Tetratricopeptide repeat domain"/>
    <property type="match status" value="1"/>
</dbReference>
<evidence type="ECO:0000259" key="2">
    <source>
        <dbReference type="SMART" id="SM00463"/>
    </source>
</evidence>
<dbReference type="OrthoDB" id="443040at2759"/>
<protein>
    <recommendedName>
        <fullName evidence="2">Smr domain-containing protein</fullName>
    </recommendedName>
</protein>
<dbReference type="PANTHER" id="PTHR47447">
    <property type="entry name" value="OS03G0856100 PROTEIN"/>
    <property type="match status" value="1"/>
</dbReference>
<dbReference type="Proteomes" id="UP000037460">
    <property type="component" value="Unassembled WGS sequence"/>
</dbReference>
<dbReference type="InterPro" id="IPR036063">
    <property type="entry name" value="Smr_dom_sf"/>
</dbReference>
<evidence type="ECO:0000256" key="1">
    <source>
        <dbReference type="ARBA" id="ARBA00022737"/>
    </source>
</evidence>
<dbReference type="InterPro" id="IPR002625">
    <property type="entry name" value="Smr_dom"/>
</dbReference>
<dbReference type="InterPro" id="IPR011990">
    <property type="entry name" value="TPR-like_helical_dom_sf"/>
</dbReference>
<reference evidence="4" key="1">
    <citation type="journal article" date="2015" name="PLoS Genet.">
        <title>Genome Sequence and Transcriptome Analyses of Chrysochromulina tobin: Metabolic Tools for Enhanced Algal Fitness in the Prominent Order Prymnesiales (Haptophyceae).</title>
        <authorList>
            <person name="Hovde B.T."/>
            <person name="Deodato C.R."/>
            <person name="Hunsperger H.M."/>
            <person name="Ryken S.A."/>
            <person name="Yost W."/>
            <person name="Jha R.K."/>
            <person name="Patterson J."/>
            <person name="Monnat R.J. Jr."/>
            <person name="Barlow S.B."/>
            <person name="Starkenburg S.R."/>
            <person name="Cattolico R.A."/>
        </authorList>
    </citation>
    <scope>NUCLEOTIDE SEQUENCE</scope>
    <source>
        <strain evidence="4">CCMP291</strain>
    </source>
</reference>
<evidence type="ECO:0000313" key="4">
    <source>
        <dbReference type="Proteomes" id="UP000037460"/>
    </source>
</evidence>
<comment type="caution">
    <text evidence="3">The sequence shown here is derived from an EMBL/GenBank/DDBJ whole genome shotgun (WGS) entry which is preliminary data.</text>
</comment>
<gene>
    <name evidence="3" type="ORF">Ctob_001699</name>
</gene>
<dbReference type="SMART" id="SM00463">
    <property type="entry name" value="SMR"/>
    <property type="match status" value="1"/>
</dbReference>
<keyword evidence="1" id="KW-0677">Repeat</keyword>
<name>A0A0M0JRZ0_9EUKA</name>
<dbReference type="AlphaFoldDB" id="A0A0M0JRZ0"/>
<dbReference type="Gene3D" id="3.30.1370.110">
    <property type="match status" value="1"/>
</dbReference>
<sequence length="264" mass="28642">MPSPVTLLHGATVAVDDGGRAGEGGDEEPPLVELFVTAIGACADAGEWRDALKLLRELEDAGDATDLAPYTEAARACRAGGEWARAISLLNRVRERGHSMRGTVGLYSQVIGACDDAGEAAKAVEIYALGVQDKVFTHWHAGEPFSLDLHMFSQATAVSAVRYVLQHEVGNFLPADLKIITGWGKHTVEGSVPTLLPRIERLLAQELSPPLPYEKQTSLHCDRDGCRLLENDGCLVVPVQELFRWLVDSRPFETYCINVPSARA</sequence>